<feature type="compositionally biased region" description="Basic residues" evidence="1">
    <location>
        <begin position="197"/>
        <end position="212"/>
    </location>
</feature>
<protein>
    <submittedName>
        <fullName evidence="2">Uncharacterized protein</fullName>
    </submittedName>
</protein>
<dbReference type="EMBL" id="FQZN01000004">
    <property type="protein sequence ID" value="SHI57734.1"/>
    <property type="molecule type" value="Genomic_DNA"/>
</dbReference>
<dbReference type="AlphaFoldDB" id="A0A1M6CAB9"/>
<dbReference type="RefSeq" id="WP_073312846.1">
    <property type="nucleotide sequence ID" value="NZ_FQZN01000004.1"/>
</dbReference>
<name>A0A1M6CAB9_9BACE</name>
<sequence>MPITIKQLVEEVGLPPIAIKVVKWNTPIDCKKGGVYIVSLSENAELNRTIEEVPISMTILEAWIQKLGYFTIDKEETRDAEVIKGRLAEFWIPNENILYIGKAPMRKSSGGIGNRVREYYKTAIGEAGPHAGGHWIKMLKNLNDLHVFYVECPNSGCIEADMLSKFGELVSDSVRERLFTKGPILPFANLEGGEGKGKKKHGLGHMKIKKRP</sequence>
<dbReference type="Proteomes" id="UP000184192">
    <property type="component" value="Unassembled WGS sequence"/>
</dbReference>
<evidence type="ECO:0000313" key="2">
    <source>
        <dbReference type="EMBL" id="SHI57734.1"/>
    </source>
</evidence>
<gene>
    <name evidence="2" type="ORF">SAMN05444350_10438</name>
</gene>
<proteinExistence type="predicted"/>
<evidence type="ECO:0000313" key="3">
    <source>
        <dbReference type="Proteomes" id="UP000184192"/>
    </source>
</evidence>
<feature type="region of interest" description="Disordered" evidence="1">
    <location>
        <begin position="191"/>
        <end position="212"/>
    </location>
</feature>
<dbReference type="GeneID" id="92711094"/>
<evidence type="ECO:0000256" key="1">
    <source>
        <dbReference type="SAM" id="MobiDB-lite"/>
    </source>
</evidence>
<reference evidence="3" key="1">
    <citation type="submission" date="2016-11" db="EMBL/GenBank/DDBJ databases">
        <authorList>
            <person name="Varghese N."/>
            <person name="Submissions S."/>
        </authorList>
    </citation>
    <scope>NUCLEOTIDE SEQUENCE [LARGE SCALE GENOMIC DNA]</scope>
    <source>
        <strain evidence="3">DSM 26884</strain>
    </source>
</reference>
<keyword evidence="3" id="KW-1185">Reference proteome</keyword>
<accession>A0A1M6CAB9</accession>
<organism evidence="2 3">
    <name type="scientific">Bacteroides stercorirosoris</name>
    <dbReference type="NCBI Taxonomy" id="871324"/>
    <lineage>
        <taxon>Bacteria</taxon>
        <taxon>Pseudomonadati</taxon>
        <taxon>Bacteroidota</taxon>
        <taxon>Bacteroidia</taxon>
        <taxon>Bacteroidales</taxon>
        <taxon>Bacteroidaceae</taxon>
        <taxon>Bacteroides</taxon>
    </lineage>
</organism>